<dbReference type="InterPro" id="IPR002818">
    <property type="entry name" value="DJ-1/PfpI"/>
</dbReference>
<gene>
    <name evidence="3" type="ORF">BKA05_000448</name>
</gene>
<protein>
    <submittedName>
        <fullName evidence="3">Protease I</fullName>
        <ecNumber evidence="3">3.2.-.-</ecNumber>
    </submittedName>
</protein>
<evidence type="ECO:0000313" key="3">
    <source>
        <dbReference type="EMBL" id="NYI08933.1"/>
    </source>
</evidence>
<reference evidence="3 4" key="1">
    <citation type="submission" date="2020-07" db="EMBL/GenBank/DDBJ databases">
        <title>Sequencing the genomes of 1000 actinobacteria strains.</title>
        <authorList>
            <person name="Klenk H.-P."/>
        </authorList>
    </citation>
    <scope>NUCLEOTIDE SEQUENCE [LARGE SCALE GENOMIC DNA]</scope>
    <source>
        <strain evidence="3 4">DSM 18248</strain>
    </source>
</reference>
<dbReference type="GO" id="GO:0016798">
    <property type="term" value="F:hydrolase activity, acting on glycosyl bonds"/>
    <property type="evidence" value="ECO:0007669"/>
    <property type="project" value="UniProtKB-KW"/>
</dbReference>
<keyword evidence="3" id="KW-0645">Protease</keyword>
<dbReference type="GO" id="GO:0006508">
    <property type="term" value="P:proteolysis"/>
    <property type="evidence" value="ECO:0007669"/>
    <property type="project" value="UniProtKB-KW"/>
</dbReference>
<evidence type="ECO:0000313" key="4">
    <source>
        <dbReference type="Proteomes" id="UP000537326"/>
    </source>
</evidence>
<dbReference type="InterPro" id="IPR029062">
    <property type="entry name" value="Class_I_gatase-like"/>
</dbReference>
<keyword evidence="3" id="KW-0378">Hydrolase</keyword>
<feature type="domain" description="DJ-1/PfpI" evidence="2">
    <location>
        <begin position="5"/>
        <end position="170"/>
    </location>
</feature>
<dbReference type="EMBL" id="JACBZI010000001">
    <property type="protein sequence ID" value="NYI08933.1"/>
    <property type="molecule type" value="Genomic_DNA"/>
</dbReference>
<name>A0A7Z0C1F1_9ACTN</name>
<evidence type="ECO:0000256" key="1">
    <source>
        <dbReference type="ARBA" id="ARBA00008542"/>
    </source>
</evidence>
<dbReference type="EC" id="3.2.-.-" evidence="3"/>
<dbReference type="SUPFAM" id="SSF52317">
    <property type="entry name" value="Class I glutamine amidotransferase-like"/>
    <property type="match status" value="1"/>
</dbReference>
<dbReference type="Pfam" id="PF01965">
    <property type="entry name" value="DJ-1_PfpI"/>
    <property type="match status" value="1"/>
</dbReference>
<dbReference type="CDD" id="cd03134">
    <property type="entry name" value="GATase1_PfpI_like"/>
    <property type="match status" value="1"/>
</dbReference>
<keyword evidence="3" id="KW-0326">Glycosidase</keyword>
<dbReference type="AlphaFoldDB" id="A0A7Z0C1F1"/>
<dbReference type="Proteomes" id="UP000537326">
    <property type="component" value="Unassembled WGS sequence"/>
</dbReference>
<dbReference type="Gene3D" id="3.40.50.880">
    <property type="match status" value="1"/>
</dbReference>
<dbReference type="PROSITE" id="PS51276">
    <property type="entry name" value="PEPTIDASE_C56_PFPI"/>
    <property type="match status" value="1"/>
</dbReference>
<accession>A0A7Z0C1F1</accession>
<dbReference type="PANTHER" id="PTHR42733:SF12">
    <property type="entry name" value="PROTEINASE"/>
    <property type="match status" value="1"/>
</dbReference>
<comment type="caution">
    <text evidence="3">The sequence shown here is derived from an EMBL/GenBank/DDBJ whole genome shotgun (WGS) entry which is preliminary data.</text>
</comment>
<dbReference type="RefSeq" id="WP_179529982.1">
    <property type="nucleotide sequence ID" value="NZ_BAAAPP010000002.1"/>
</dbReference>
<organism evidence="3 4">
    <name type="scientific">Nocardioides marinus</name>
    <dbReference type="NCBI Taxonomy" id="374514"/>
    <lineage>
        <taxon>Bacteria</taxon>
        <taxon>Bacillati</taxon>
        <taxon>Actinomycetota</taxon>
        <taxon>Actinomycetes</taxon>
        <taxon>Propionibacteriales</taxon>
        <taxon>Nocardioidaceae</taxon>
        <taxon>Nocardioides</taxon>
    </lineage>
</organism>
<proteinExistence type="inferred from homology"/>
<dbReference type="InterPro" id="IPR006286">
    <property type="entry name" value="C56_PfpI-like"/>
</dbReference>
<sequence length="181" mass="18926">MTTIAFLTSAEGIERAELVEPWQAVTDAGHDAVLLSPETGEVQLFEHLDKADTRPVDKAVGEASIDDYAALVLPGGVANPDALRLDEAAVAFVRDFVASGKPVAAICHAPWTLIEAGVLEGRTLTSWPSLQTDIRNAGGTWVDEKVVADGNLITSRNPGDIPAFNNALLEAVTHGAGSTGS</sequence>
<dbReference type="GO" id="GO:0008233">
    <property type="term" value="F:peptidase activity"/>
    <property type="evidence" value="ECO:0007669"/>
    <property type="project" value="UniProtKB-KW"/>
</dbReference>
<dbReference type="PANTHER" id="PTHR42733">
    <property type="entry name" value="DJ-1 PROTEIN"/>
    <property type="match status" value="1"/>
</dbReference>
<dbReference type="NCBIfam" id="TIGR01382">
    <property type="entry name" value="PfpI"/>
    <property type="match status" value="1"/>
</dbReference>
<keyword evidence="4" id="KW-1185">Reference proteome</keyword>
<comment type="similarity">
    <text evidence="1">Belongs to the peptidase C56 family.</text>
</comment>
<evidence type="ECO:0000259" key="2">
    <source>
        <dbReference type="Pfam" id="PF01965"/>
    </source>
</evidence>